<gene>
    <name evidence="2" type="ORF">LCGC14_1966280</name>
</gene>
<dbReference type="Pfam" id="PF06050">
    <property type="entry name" value="HGD-D"/>
    <property type="match status" value="1"/>
</dbReference>
<dbReference type="PANTHER" id="PTHR30548:SF1">
    <property type="entry name" value="DEHYDRATASE SUBUNIT MJ0007-RELATED"/>
    <property type="match status" value="1"/>
</dbReference>
<dbReference type="Gene3D" id="1.20.1270.370">
    <property type="match status" value="1"/>
</dbReference>
<dbReference type="Gene3D" id="3.40.50.11900">
    <property type="match status" value="1"/>
</dbReference>
<comment type="similarity">
    <text evidence="1">Belongs to the FldB/FldC dehydratase alpha/beta subunit family.</text>
</comment>
<proteinExistence type="inferred from homology"/>
<sequence length="353" mass="40827">MEFERSITPEKQKMGWLCSYTPLELIYSAGFVPYRIMGHSYPVKSADSYIHPNYCQFVKSAIDIAVEGGYEFLEGVIFMNSCDAMRRCHDVWKKFKPQKFISFIDIPMGDSLLGVKYLTNEFLKLKTALEEYTKKNINHETLEESIDLFTESRSLYQQLNSLRLSNPPLVTGEEMMRLTSDFFKSSPTVWNANIKTLLEEKEQKLTINRKPRVLLSGSPIHDVEFISFIESCGMNVIYEDVCTGSKFFDINIVKSDDLINSLGEAYLNRPPCARMMKIKERVSHIYEISQKFKIDGIIHHSLKFCDVYLYDVPIIKDMLNEKEIKVVFIESDGIGSPNQLRTRLEAFSEMIKN</sequence>
<dbReference type="AlphaFoldDB" id="A0A0F9IA60"/>
<reference evidence="2" key="1">
    <citation type="journal article" date="2015" name="Nature">
        <title>Complex archaea that bridge the gap between prokaryotes and eukaryotes.</title>
        <authorList>
            <person name="Spang A."/>
            <person name="Saw J.H."/>
            <person name="Jorgensen S.L."/>
            <person name="Zaremba-Niedzwiedzka K."/>
            <person name="Martijn J."/>
            <person name="Lind A.E."/>
            <person name="van Eijk R."/>
            <person name="Schleper C."/>
            <person name="Guy L."/>
            <person name="Ettema T.J."/>
        </authorList>
    </citation>
    <scope>NUCLEOTIDE SEQUENCE</scope>
</reference>
<accession>A0A0F9IA60</accession>
<dbReference type="InterPro" id="IPR010327">
    <property type="entry name" value="FldB/FldC_alpha/beta"/>
</dbReference>
<evidence type="ECO:0000256" key="1">
    <source>
        <dbReference type="ARBA" id="ARBA00005806"/>
    </source>
</evidence>
<organism evidence="2">
    <name type="scientific">marine sediment metagenome</name>
    <dbReference type="NCBI Taxonomy" id="412755"/>
    <lineage>
        <taxon>unclassified sequences</taxon>
        <taxon>metagenomes</taxon>
        <taxon>ecological metagenomes</taxon>
    </lineage>
</organism>
<name>A0A0F9IA60_9ZZZZ</name>
<dbReference type="EMBL" id="LAZR01021744">
    <property type="protein sequence ID" value="KKL84282.1"/>
    <property type="molecule type" value="Genomic_DNA"/>
</dbReference>
<comment type="caution">
    <text evidence="2">The sequence shown here is derived from an EMBL/GenBank/DDBJ whole genome shotgun (WGS) entry which is preliminary data.</text>
</comment>
<evidence type="ECO:0000313" key="2">
    <source>
        <dbReference type="EMBL" id="KKL84282.1"/>
    </source>
</evidence>
<dbReference type="Gene3D" id="3.40.50.11890">
    <property type="match status" value="1"/>
</dbReference>
<evidence type="ECO:0008006" key="3">
    <source>
        <dbReference type="Google" id="ProtNLM"/>
    </source>
</evidence>
<dbReference type="PANTHER" id="PTHR30548">
    <property type="entry name" value="2-HYDROXYGLUTARYL-COA DEHYDRATASE, D-COMPONENT-RELATED"/>
    <property type="match status" value="1"/>
</dbReference>
<protein>
    <recommendedName>
        <fullName evidence="3">2-hydroxyacyl-CoA dehydratase</fullName>
    </recommendedName>
</protein>